<dbReference type="InterPro" id="IPR006544">
    <property type="entry name" value="P-type_TPase_V"/>
</dbReference>
<dbReference type="Pfam" id="PF00122">
    <property type="entry name" value="E1-E2_ATPase"/>
    <property type="match status" value="1"/>
</dbReference>
<dbReference type="GO" id="GO:0005524">
    <property type="term" value="F:ATP binding"/>
    <property type="evidence" value="ECO:0007669"/>
    <property type="project" value="UniProtKB-UniRule"/>
</dbReference>
<dbReference type="InterPro" id="IPR004014">
    <property type="entry name" value="ATPase_P-typ_cation-transptr_N"/>
</dbReference>
<evidence type="ECO:0000256" key="4">
    <source>
        <dbReference type="ARBA" id="ARBA00022723"/>
    </source>
</evidence>
<dbReference type="GO" id="GO:0006874">
    <property type="term" value="P:intracellular calcium ion homeostasis"/>
    <property type="evidence" value="ECO:0007669"/>
    <property type="project" value="TreeGrafter"/>
</dbReference>
<dbReference type="FunFam" id="3.40.50.1000:FF:000045">
    <property type="entry name" value="Cation-transporting ATPase"/>
    <property type="match status" value="1"/>
</dbReference>
<evidence type="ECO:0000259" key="13">
    <source>
        <dbReference type="Pfam" id="PF00690"/>
    </source>
</evidence>
<evidence type="ECO:0000256" key="5">
    <source>
        <dbReference type="ARBA" id="ARBA00022741"/>
    </source>
</evidence>
<feature type="transmembrane region" description="Helical" evidence="11">
    <location>
        <begin position="255"/>
        <end position="274"/>
    </location>
</feature>
<dbReference type="EC" id="7.2.2.-" evidence="11"/>
<protein>
    <recommendedName>
        <fullName evidence="11">Cation-transporting ATPase</fullName>
        <ecNumber evidence="11">7.2.2.-</ecNumber>
    </recommendedName>
</protein>
<dbReference type="SUPFAM" id="SSF81665">
    <property type="entry name" value="Calcium ATPase, transmembrane domain M"/>
    <property type="match status" value="1"/>
</dbReference>
<dbReference type="FunFam" id="1.20.1110.10:FF:000023">
    <property type="entry name" value="Cation-transporting ATPase"/>
    <property type="match status" value="1"/>
</dbReference>
<keyword evidence="7 11" id="KW-0460">Magnesium</keyword>
<keyword evidence="4 11" id="KW-0479">Metal-binding</keyword>
<evidence type="ECO:0000256" key="3">
    <source>
        <dbReference type="ARBA" id="ARBA00022692"/>
    </source>
</evidence>
<dbReference type="PRINTS" id="PR00121">
    <property type="entry name" value="NAKATPASE"/>
</dbReference>
<keyword evidence="9 11" id="KW-1133">Transmembrane helix</keyword>
<dbReference type="GO" id="GO:0046872">
    <property type="term" value="F:metal ion binding"/>
    <property type="evidence" value="ECO:0007669"/>
    <property type="project" value="UniProtKB-UniRule"/>
</dbReference>
<dbReference type="CDD" id="cd07542">
    <property type="entry name" value="P-type_ATPase_cation"/>
    <property type="match status" value="1"/>
</dbReference>
<comment type="similarity">
    <text evidence="2 11">Belongs to the cation transport ATPase (P-type) (TC 3.A.3) family. Type V subfamily.</text>
</comment>
<feature type="transmembrane region" description="Helical" evidence="11">
    <location>
        <begin position="1131"/>
        <end position="1152"/>
    </location>
</feature>
<dbReference type="PRINTS" id="PR00119">
    <property type="entry name" value="CATATPASE"/>
</dbReference>
<dbReference type="Gene3D" id="2.70.150.10">
    <property type="entry name" value="Calcium-transporting ATPase, cytoplasmic transduction domain A"/>
    <property type="match status" value="1"/>
</dbReference>
<feature type="transmembrane region" description="Helical" evidence="11">
    <location>
        <begin position="464"/>
        <end position="487"/>
    </location>
</feature>
<dbReference type="AlphaFoldDB" id="A0A6P8S835"/>
<dbReference type="SUPFAM" id="SSF81653">
    <property type="entry name" value="Calcium ATPase, transduction domain A"/>
    <property type="match status" value="1"/>
</dbReference>
<comment type="subcellular location">
    <subcellularLocation>
        <location evidence="1 11">Membrane</location>
        <topology evidence="1 11">Multi-pass membrane protein</topology>
    </subcellularLocation>
</comment>
<dbReference type="PANTHER" id="PTHR45630:SF4">
    <property type="entry name" value="CATION-TRANSPORTING ATPASE 13A5-RELATED"/>
    <property type="match status" value="1"/>
</dbReference>
<organism evidence="15 16">
    <name type="scientific">Geotrypetes seraphini</name>
    <name type="common">Gaboon caecilian</name>
    <name type="synonym">Caecilia seraphini</name>
    <dbReference type="NCBI Taxonomy" id="260995"/>
    <lineage>
        <taxon>Eukaryota</taxon>
        <taxon>Metazoa</taxon>
        <taxon>Chordata</taxon>
        <taxon>Craniata</taxon>
        <taxon>Vertebrata</taxon>
        <taxon>Euteleostomi</taxon>
        <taxon>Amphibia</taxon>
        <taxon>Gymnophiona</taxon>
        <taxon>Geotrypetes</taxon>
    </lineage>
</organism>
<dbReference type="GO" id="GO:0016887">
    <property type="term" value="F:ATP hydrolysis activity"/>
    <property type="evidence" value="ECO:0007669"/>
    <property type="project" value="InterPro"/>
</dbReference>
<proteinExistence type="inferred from homology"/>
<dbReference type="Pfam" id="PF12409">
    <property type="entry name" value="P5-ATPase"/>
    <property type="match status" value="1"/>
</dbReference>
<dbReference type="Proteomes" id="UP000515159">
    <property type="component" value="Chromosome 9"/>
</dbReference>
<evidence type="ECO:0000259" key="12">
    <source>
        <dbReference type="Pfam" id="PF00122"/>
    </source>
</evidence>
<reference evidence="16" key="1">
    <citation type="submission" date="2025-08" db="UniProtKB">
        <authorList>
            <consortium name="RefSeq"/>
        </authorList>
    </citation>
    <scope>IDENTIFICATION</scope>
</reference>
<dbReference type="Pfam" id="PF13246">
    <property type="entry name" value="Cation_ATPase"/>
    <property type="match status" value="1"/>
</dbReference>
<dbReference type="Gene3D" id="3.40.50.1000">
    <property type="entry name" value="HAD superfamily/HAD-like"/>
    <property type="match status" value="1"/>
</dbReference>
<evidence type="ECO:0000256" key="1">
    <source>
        <dbReference type="ARBA" id="ARBA00004141"/>
    </source>
</evidence>
<evidence type="ECO:0000256" key="10">
    <source>
        <dbReference type="ARBA" id="ARBA00023136"/>
    </source>
</evidence>
<keyword evidence="6 11" id="KW-0067">ATP-binding</keyword>
<feature type="domain" description="P5B-type ATPase N-terminal" evidence="14">
    <location>
        <begin position="51"/>
        <end position="171"/>
    </location>
</feature>
<dbReference type="GO" id="GO:0015203">
    <property type="term" value="F:polyamine transmembrane transporter activity"/>
    <property type="evidence" value="ECO:0007669"/>
    <property type="project" value="TreeGrafter"/>
</dbReference>
<evidence type="ECO:0000313" key="15">
    <source>
        <dbReference type="Proteomes" id="UP000515159"/>
    </source>
</evidence>
<dbReference type="OrthoDB" id="48943at2759"/>
<dbReference type="PROSITE" id="PS00154">
    <property type="entry name" value="ATPASE_E1_E2"/>
    <property type="match status" value="1"/>
</dbReference>
<dbReference type="FunFam" id="2.70.150.10:FF:000035">
    <property type="entry name" value="Cation-transporting ATPase"/>
    <property type="match status" value="1"/>
</dbReference>
<feature type="transmembrane region" description="Helical" evidence="11">
    <location>
        <begin position="959"/>
        <end position="977"/>
    </location>
</feature>
<dbReference type="SUPFAM" id="SSF81660">
    <property type="entry name" value="Metal cation-transporting ATPase, ATP-binding domain N"/>
    <property type="match status" value="1"/>
</dbReference>
<dbReference type="Pfam" id="PF00690">
    <property type="entry name" value="Cation_ATPase_N"/>
    <property type="match status" value="1"/>
</dbReference>
<dbReference type="GO" id="GO:0031902">
    <property type="term" value="C:late endosome membrane"/>
    <property type="evidence" value="ECO:0007669"/>
    <property type="project" value="TreeGrafter"/>
</dbReference>
<dbReference type="NCBIfam" id="TIGR01494">
    <property type="entry name" value="ATPase_P-type"/>
    <property type="match status" value="1"/>
</dbReference>
<evidence type="ECO:0000256" key="7">
    <source>
        <dbReference type="ARBA" id="ARBA00022842"/>
    </source>
</evidence>
<dbReference type="SFLD" id="SFLDS00003">
    <property type="entry name" value="Haloacid_Dehalogenase"/>
    <property type="match status" value="1"/>
</dbReference>
<dbReference type="GO" id="GO:0015662">
    <property type="term" value="F:P-type ion transporter activity"/>
    <property type="evidence" value="ECO:0007669"/>
    <property type="project" value="InterPro"/>
</dbReference>
<dbReference type="KEGG" id="gsh:117366792"/>
<dbReference type="InterPro" id="IPR023298">
    <property type="entry name" value="ATPase_P-typ_TM_dom_sf"/>
</dbReference>
<keyword evidence="3 11" id="KW-0812">Transmembrane</keyword>
<evidence type="ECO:0000256" key="2">
    <source>
        <dbReference type="ARBA" id="ARBA00006000"/>
    </source>
</evidence>
<dbReference type="NCBIfam" id="TIGR01657">
    <property type="entry name" value="P-ATPase-V"/>
    <property type="match status" value="1"/>
</dbReference>
<feature type="transmembrane region" description="Helical" evidence="11">
    <location>
        <begin position="431"/>
        <end position="452"/>
    </location>
</feature>
<feature type="transmembrane region" description="Helical" evidence="11">
    <location>
        <begin position="59"/>
        <end position="82"/>
    </location>
</feature>
<dbReference type="RefSeq" id="XP_033814565.1">
    <property type="nucleotide sequence ID" value="XM_033958674.1"/>
</dbReference>
<accession>A0A6P8S835</accession>
<evidence type="ECO:0000256" key="8">
    <source>
        <dbReference type="ARBA" id="ARBA00022967"/>
    </source>
</evidence>
<evidence type="ECO:0000256" key="6">
    <source>
        <dbReference type="ARBA" id="ARBA00022840"/>
    </source>
</evidence>
<dbReference type="SUPFAM" id="SSF56784">
    <property type="entry name" value="HAD-like"/>
    <property type="match status" value="1"/>
</dbReference>
<feature type="transmembrane region" description="Helical" evidence="11">
    <location>
        <begin position="921"/>
        <end position="939"/>
    </location>
</feature>
<feature type="transmembrane region" description="Helical" evidence="11">
    <location>
        <begin position="998"/>
        <end position="1019"/>
    </location>
</feature>
<dbReference type="InterPro" id="IPR023214">
    <property type="entry name" value="HAD_sf"/>
</dbReference>
<dbReference type="InterPro" id="IPR059000">
    <property type="entry name" value="ATPase_P-type_domA"/>
</dbReference>
<dbReference type="SFLD" id="SFLDG00002">
    <property type="entry name" value="C1.7:_P-type_atpase_like"/>
    <property type="match status" value="1"/>
</dbReference>
<gene>
    <name evidence="16" type="primary">LOC117366792</name>
</gene>
<evidence type="ECO:0000259" key="14">
    <source>
        <dbReference type="Pfam" id="PF12409"/>
    </source>
</evidence>
<sequence length="1219" mass="137194">MKERGLAFTQRQFQGQPLSVHLLQTKQDRATQQKESRKQQPTAWQQTQAEEIYGYRMNAAWIGLCIAGYILSGGILLLLFYWKPEWSVWANCSPCSLKKANAILLRETDGAKKYTRKKVRWIQLSSLAKSLKGTPVESIITDESFLIHKATAKPGLKVKYIRVQKIRYVWDHTSSQFKKIGTLEDEHSCSDIHSKFGAGLTKEEGDVRRLVCGPNTIEVEIAPLWKLFFKEVINLFYLYQFFTVGLWLSQGYLGYSIAIVFLCTVTITLSLYELRQQSVKLHKLVEAHNNVKVTVCRRKGEYSELESRHLVPGDVIILKGEKFFLSCDAILINGVCILNEGMLTGECIPVTKTSLPSLDKTMPWKTYSGEDYKRHVLFCGTEVVRTEASAQGPVRAVVLRTGFNTTKGDMVRSILYPKPVHFKLHRDVKRFFQFLAFLALIGVIYSVTIFAMRGMSAGRIIIEALVLVTSAICPIIPAALTVGILYAQSRLKKQSIYSISPHRINMCGQINLICFDKTGTLTEDGLDLLGIIPSEGNCFQKMHKFTPDSSLPWSPLFGAMVSCHSLLILDGELQGDPLDLKMFEATNWEIEDHKTDKDIGDASEGKVLKPGPNAYVDSVKGISVLDQYPFSSSLQRMAVITQAIGEEKLVVYMKGAPETVARFCRPETIPDDFSKQLEIYTFQGFRVIGLAYKSIEPGQHNGVESLTRENVESDLQFLGFLIMENRLKPETVGILKELNGANIRTIMLTGDNIQTAATVAKTSGMIPENSKVVLVEANEPQGLSQASISWRLMEYSEKSDLQFNDARIDVEFDKVQYHFALSGKSYDVVQNYFPSYLPKILMNGTVFARVSPLQKATLIEDYRSLDYYVGMCGDGANDCAALKTAHAGISLSEQEASVAAPFNSSITNISCVSDLLKEGRAALVTSFCMFKYMSLFGIIEYNNTLLLYWQRNIFGNNQFLVHDFAVMFVIFCTMSSTHAYPKLAPYRPPGQLISPPMLLSVIFNICFSVAMETYAFLIVQQQPWYSATNMSSGCPGRYTNISNFGSHLYGSGIDHRSYENTTLWLITANHFVIIAFVFSKGKPFRQPVYKNYIFMCVLLVEVAFTLFLIFADIEGLYIALELVCTPTLWRVHMLIMLVVCFVTLTLVEDVILDNRALWIALKNCFRLLPSSQYKKLLSAMEKDPDWPPLNRTIYADQVGDGTESKLEVFSNPAFEKNEN</sequence>
<dbReference type="InterPro" id="IPR023299">
    <property type="entry name" value="ATPase_P-typ_cyto_dom_N"/>
</dbReference>
<dbReference type="InterPro" id="IPR047819">
    <property type="entry name" value="P5A-ATPase_N"/>
</dbReference>
<evidence type="ECO:0000256" key="11">
    <source>
        <dbReference type="RuleBase" id="RU362082"/>
    </source>
</evidence>
<evidence type="ECO:0000313" key="16">
    <source>
        <dbReference type="RefSeq" id="XP_033814565.1"/>
    </source>
</evidence>
<feature type="domain" description="P-type ATPase A" evidence="12">
    <location>
        <begin position="291"/>
        <end position="414"/>
    </location>
</feature>
<dbReference type="InterPro" id="IPR018303">
    <property type="entry name" value="ATPase_P-typ_P_site"/>
</dbReference>
<feature type="transmembrane region" description="Helical" evidence="11">
    <location>
        <begin position="1061"/>
        <end position="1079"/>
    </location>
</feature>
<dbReference type="Gene3D" id="3.40.1110.10">
    <property type="entry name" value="Calcium-transporting ATPase, cytoplasmic domain N"/>
    <property type="match status" value="1"/>
</dbReference>
<dbReference type="GeneID" id="117366792"/>
<dbReference type="InterPro" id="IPR008250">
    <property type="entry name" value="ATPase_P-typ_transduc_dom_A_sf"/>
</dbReference>
<dbReference type="InterPro" id="IPR036412">
    <property type="entry name" value="HAD-like_sf"/>
</dbReference>
<keyword evidence="8 11" id="KW-1278">Translocase</keyword>
<dbReference type="InterPro" id="IPR001757">
    <property type="entry name" value="P_typ_ATPase"/>
</dbReference>
<comment type="catalytic activity">
    <reaction evidence="11">
        <text>ATP + H2O = ADP + phosphate + H(+)</text>
        <dbReference type="Rhea" id="RHEA:13065"/>
        <dbReference type="ChEBI" id="CHEBI:15377"/>
        <dbReference type="ChEBI" id="CHEBI:15378"/>
        <dbReference type="ChEBI" id="CHEBI:30616"/>
        <dbReference type="ChEBI" id="CHEBI:43474"/>
        <dbReference type="ChEBI" id="CHEBI:456216"/>
    </reaction>
</comment>
<feature type="domain" description="Cation-transporting P-type ATPase N-terminal" evidence="13">
    <location>
        <begin position="190"/>
        <end position="244"/>
    </location>
</feature>
<keyword evidence="15" id="KW-1185">Reference proteome</keyword>
<keyword evidence="10 11" id="KW-0472">Membrane</keyword>
<dbReference type="SFLD" id="SFLDF00027">
    <property type="entry name" value="p-type_atpase"/>
    <property type="match status" value="1"/>
</dbReference>
<name>A0A6P8S835_GEOSA</name>
<keyword evidence="5 11" id="KW-0547">Nucleotide-binding</keyword>
<dbReference type="InterPro" id="IPR047821">
    <property type="entry name" value="P5B-type_ATPase"/>
</dbReference>
<dbReference type="InterPro" id="IPR044492">
    <property type="entry name" value="P_typ_ATPase_HD_dom"/>
</dbReference>
<evidence type="ECO:0000256" key="9">
    <source>
        <dbReference type="ARBA" id="ARBA00022989"/>
    </source>
</evidence>
<dbReference type="PANTHER" id="PTHR45630">
    <property type="entry name" value="CATION-TRANSPORTING ATPASE-RELATED"/>
    <property type="match status" value="1"/>
</dbReference>
<dbReference type="GO" id="GO:0019829">
    <property type="term" value="F:ATPase-coupled monoatomic cation transmembrane transporter activity"/>
    <property type="evidence" value="ECO:0007669"/>
    <property type="project" value="UniProtKB-UniRule"/>
</dbReference>
<feature type="transmembrane region" description="Helical" evidence="11">
    <location>
        <begin position="1091"/>
        <end position="1111"/>
    </location>
</feature>
<dbReference type="InParanoid" id="A0A6P8S835"/>